<evidence type="ECO:0000256" key="10">
    <source>
        <dbReference type="HAMAP-Rule" id="MF_00330"/>
    </source>
</evidence>
<comment type="caution">
    <text evidence="11">The sequence shown here is derived from an EMBL/GenBank/DDBJ whole genome shotgun (WGS) entry which is preliminary data.</text>
</comment>
<comment type="caution">
    <text evidence="10">Lacks conserved residue(s) required for the propagation of feature annotation.</text>
</comment>
<dbReference type="PANTHER" id="PTHR38662:SF1">
    <property type="entry name" value="COBALT TRANSPORT PROTEIN CBIN"/>
    <property type="match status" value="1"/>
</dbReference>
<keyword evidence="8 10" id="KW-0472">Membrane</keyword>
<keyword evidence="7 10" id="KW-0406">Ion transport</keyword>
<keyword evidence="9 10" id="KW-0170">Cobalt</keyword>
<dbReference type="PANTHER" id="PTHR38662">
    <property type="entry name" value="COBALT TRANSPORT PROTEIN CBIN"/>
    <property type="match status" value="1"/>
</dbReference>
<keyword evidence="6 10" id="KW-1133">Transmembrane helix</keyword>
<dbReference type="Proteomes" id="UP000716322">
    <property type="component" value="Unassembled WGS sequence"/>
</dbReference>
<reference evidence="11 12" key="1">
    <citation type="submission" date="2020-03" db="EMBL/GenBank/DDBJ databases">
        <title>Genome sequence of strain Massilia sp. TW-1.</title>
        <authorList>
            <person name="Chaudhary D.K."/>
        </authorList>
    </citation>
    <scope>NUCLEOTIDE SEQUENCE [LARGE SCALE GENOMIC DNA]</scope>
    <source>
        <strain evidence="11 12">TW-1</strain>
    </source>
</reference>
<dbReference type="HAMAP" id="MF_00330">
    <property type="entry name" value="CbiN"/>
    <property type="match status" value="1"/>
</dbReference>
<dbReference type="Pfam" id="PF02553">
    <property type="entry name" value="CbiN"/>
    <property type="match status" value="1"/>
</dbReference>
<keyword evidence="3 10" id="KW-1003">Cell membrane</keyword>
<evidence type="ECO:0000313" key="12">
    <source>
        <dbReference type="Proteomes" id="UP000716322"/>
    </source>
</evidence>
<dbReference type="RefSeq" id="WP_166859649.1">
    <property type="nucleotide sequence ID" value="NZ_JAAQOM010000007.1"/>
</dbReference>
<evidence type="ECO:0000256" key="3">
    <source>
        <dbReference type="ARBA" id="ARBA00022475"/>
    </source>
</evidence>
<comment type="subunit">
    <text evidence="10">Forms an energy-coupling factor (ECF) transporter complex composed of an ATP-binding protein (A component, CbiO), a transmembrane protein (T component, CbiQ) and 2 possible substrate-capture proteins (S components, CbiM and CbiN) of unknown stoichimetry.</text>
</comment>
<comment type="subcellular location">
    <subcellularLocation>
        <location evidence="10">Cell membrane</location>
        <topology evidence="10">Multi-pass membrane protein</topology>
    </subcellularLocation>
</comment>
<comment type="function">
    <text evidence="10">Part of the energy-coupling factor (ECF) transporter complex CbiMNOQ involved in cobalt import.</text>
</comment>
<sequence>MKIRTWCMLAAVVGMTVLPLWLAGTMSGGGAAFGGADEAARQAIGTIAPGYRPWFAPVFAPASDEIASLLFALQAAAGAGVIGFWLGLSVARERGRRDAAPGQERHADR</sequence>
<evidence type="ECO:0000256" key="6">
    <source>
        <dbReference type="ARBA" id="ARBA00022989"/>
    </source>
</evidence>
<comment type="similarity">
    <text evidence="10">Belongs to the CbiN family.</text>
</comment>
<keyword evidence="12" id="KW-1185">Reference proteome</keyword>
<dbReference type="EMBL" id="JAAQOM010000007">
    <property type="protein sequence ID" value="NIA54711.1"/>
    <property type="molecule type" value="Genomic_DNA"/>
</dbReference>
<keyword evidence="1 10" id="KW-0171">Cobalt transport</keyword>
<evidence type="ECO:0000256" key="1">
    <source>
        <dbReference type="ARBA" id="ARBA00022426"/>
    </source>
</evidence>
<dbReference type="NCBIfam" id="NF002780">
    <property type="entry name" value="PRK02898.1"/>
    <property type="match status" value="1"/>
</dbReference>
<accession>A0ABX0PBK4</accession>
<protein>
    <recommendedName>
        <fullName evidence="10">Cobalt transport protein CbiN</fullName>
    </recommendedName>
    <alternativeName>
        <fullName evidence="10">Energy-coupling factor transporter probable substrate-capture protein CbiN</fullName>
        <shortName evidence="10">ECF transporter S component CbiN</shortName>
    </alternativeName>
</protein>
<evidence type="ECO:0000256" key="4">
    <source>
        <dbReference type="ARBA" id="ARBA00022573"/>
    </source>
</evidence>
<keyword evidence="4 10" id="KW-0169">Cobalamin biosynthesis</keyword>
<proteinExistence type="inferred from homology"/>
<keyword evidence="2 10" id="KW-0813">Transport</keyword>
<evidence type="ECO:0000256" key="5">
    <source>
        <dbReference type="ARBA" id="ARBA00022692"/>
    </source>
</evidence>
<evidence type="ECO:0000256" key="2">
    <source>
        <dbReference type="ARBA" id="ARBA00022448"/>
    </source>
</evidence>
<evidence type="ECO:0000313" key="11">
    <source>
        <dbReference type="EMBL" id="NIA54711.1"/>
    </source>
</evidence>
<name>A0ABX0PBK4_9BURK</name>
<evidence type="ECO:0000256" key="7">
    <source>
        <dbReference type="ARBA" id="ARBA00023065"/>
    </source>
</evidence>
<gene>
    <name evidence="10" type="primary">cbiN</name>
    <name evidence="11" type="ORF">HAV22_13800</name>
</gene>
<comment type="pathway">
    <text evidence="10">Cofactor biosynthesis; adenosylcobalamin biosynthesis.</text>
</comment>
<feature type="transmembrane region" description="Helical" evidence="10">
    <location>
        <begin position="66"/>
        <end position="88"/>
    </location>
</feature>
<keyword evidence="5 10" id="KW-0812">Transmembrane</keyword>
<evidence type="ECO:0000256" key="8">
    <source>
        <dbReference type="ARBA" id="ARBA00023136"/>
    </source>
</evidence>
<dbReference type="InterPro" id="IPR003705">
    <property type="entry name" value="CbiN"/>
</dbReference>
<organism evidence="11 12">
    <name type="scientific">Telluria antibiotica</name>
    <dbReference type="NCBI Taxonomy" id="2717319"/>
    <lineage>
        <taxon>Bacteria</taxon>
        <taxon>Pseudomonadati</taxon>
        <taxon>Pseudomonadota</taxon>
        <taxon>Betaproteobacteria</taxon>
        <taxon>Burkholderiales</taxon>
        <taxon>Oxalobacteraceae</taxon>
        <taxon>Telluria group</taxon>
        <taxon>Telluria</taxon>
    </lineage>
</organism>
<evidence type="ECO:0000256" key="9">
    <source>
        <dbReference type="ARBA" id="ARBA00023285"/>
    </source>
</evidence>